<gene>
    <name evidence="1" type="ORF">M440DRAFT_1030493</name>
</gene>
<accession>A0A2T4BZ72</accession>
<name>A0A2T4BZ72_TRILO</name>
<evidence type="ECO:0000313" key="1">
    <source>
        <dbReference type="EMBL" id="PTB74618.1"/>
    </source>
</evidence>
<dbReference type="Proteomes" id="UP000240760">
    <property type="component" value="Unassembled WGS sequence"/>
</dbReference>
<protein>
    <submittedName>
        <fullName evidence="1">Uncharacterized protein</fullName>
    </submittedName>
</protein>
<keyword evidence="2" id="KW-1185">Reference proteome</keyword>
<dbReference type="AlphaFoldDB" id="A0A2T4BZ72"/>
<evidence type="ECO:0000313" key="2">
    <source>
        <dbReference type="Proteomes" id="UP000240760"/>
    </source>
</evidence>
<proteinExistence type="predicted"/>
<sequence length="81" mass="9221">MLCWQQLLVRPSWGMRRNPFVVQGLLLTAEAGGPPPSGERHARQPPSGRILDDCLTLSAWSTEYVDDNELRCLERRELRCA</sequence>
<organism evidence="1 2">
    <name type="scientific">Trichoderma longibrachiatum ATCC 18648</name>
    <dbReference type="NCBI Taxonomy" id="983965"/>
    <lineage>
        <taxon>Eukaryota</taxon>
        <taxon>Fungi</taxon>
        <taxon>Dikarya</taxon>
        <taxon>Ascomycota</taxon>
        <taxon>Pezizomycotina</taxon>
        <taxon>Sordariomycetes</taxon>
        <taxon>Hypocreomycetidae</taxon>
        <taxon>Hypocreales</taxon>
        <taxon>Hypocreaceae</taxon>
        <taxon>Trichoderma</taxon>
    </lineage>
</organism>
<reference evidence="1 2" key="1">
    <citation type="submission" date="2016-07" db="EMBL/GenBank/DDBJ databases">
        <title>Multiple horizontal gene transfer events from other fungi enriched the ability of initially mycotrophic Trichoderma (Ascomycota) to feed on dead plant biomass.</title>
        <authorList>
            <consortium name="DOE Joint Genome Institute"/>
            <person name="Aerts A."/>
            <person name="Atanasova L."/>
            <person name="Chenthamara K."/>
            <person name="Zhang J."/>
            <person name="Grujic M."/>
            <person name="Henrissat B."/>
            <person name="Kuo A."/>
            <person name="Salamov A."/>
            <person name="Lipzen A."/>
            <person name="Labutti K."/>
            <person name="Barry K."/>
            <person name="Miao Y."/>
            <person name="Rahimi M.J."/>
            <person name="Shen Q."/>
            <person name="Grigoriev I.V."/>
            <person name="Kubicek C.P."/>
            <person name="Druzhinina I.S."/>
        </authorList>
    </citation>
    <scope>NUCLEOTIDE SEQUENCE [LARGE SCALE GENOMIC DNA]</scope>
    <source>
        <strain evidence="1 2">ATCC 18648</strain>
    </source>
</reference>
<dbReference type="EMBL" id="KZ679135">
    <property type="protein sequence ID" value="PTB74618.1"/>
    <property type="molecule type" value="Genomic_DNA"/>
</dbReference>